<evidence type="ECO:0000259" key="2">
    <source>
        <dbReference type="Pfam" id="PF14905"/>
    </source>
</evidence>
<organism evidence="3 4">
    <name type="scientific">Segatella salivae</name>
    <dbReference type="NCBI Taxonomy" id="228604"/>
    <lineage>
        <taxon>Bacteria</taxon>
        <taxon>Pseudomonadati</taxon>
        <taxon>Bacteroidota</taxon>
        <taxon>Bacteroidia</taxon>
        <taxon>Bacteroidales</taxon>
        <taxon>Prevotellaceae</taxon>
        <taxon>Segatella</taxon>
    </lineage>
</organism>
<dbReference type="Pfam" id="PF14905">
    <property type="entry name" value="OMP_b-brl_3"/>
    <property type="match status" value="2"/>
</dbReference>
<feature type="domain" description="Outer membrane protein beta-barrel" evidence="2">
    <location>
        <begin position="447"/>
        <end position="779"/>
    </location>
</feature>
<dbReference type="RefSeq" id="WP_219428728.1">
    <property type="nucleotide sequence ID" value="NZ_JAHXRF010000001.1"/>
</dbReference>
<dbReference type="Pfam" id="PF13620">
    <property type="entry name" value="CarboxypepD_reg"/>
    <property type="match status" value="1"/>
</dbReference>
<feature type="compositionally biased region" description="Gly residues" evidence="1">
    <location>
        <begin position="972"/>
        <end position="983"/>
    </location>
</feature>
<name>A0AAW4NHZ3_9BACT</name>
<dbReference type="EMBL" id="JAHXRF010000001">
    <property type="protein sequence ID" value="MBW4864653.1"/>
    <property type="molecule type" value="Genomic_DNA"/>
</dbReference>
<dbReference type="InterPro" id="IPR041700">
    <property type="entry name" value="OMP_b-brl_3"/>
</dbReference>
<protein>
    <submittedName>
        <fullName evidence="3">Outer membrane beta-barrel protein</fullName>
    </submittedName>
</protein>
<reference evidence="3" key="1">
    <citation type="submission" date="2021-07" db="EMBL/GenBank/DDBJ databases">
        <title>Genomic diversity and antimicrobial resistance of Prevotella spp. isolated from chronic lung disease airways.</title>
        <authorList>
            <person name="Webb K.A."/>
            <person name="Olagoke O.S."/>
            <person name="Baird T."/>
            <person name="Neill J."/>
            <person name="Pham A."/>
            <person name="Wells T.J."/>
            <person name="Ramsay K.A."/>
            <person name="Bell S.C."/>
            <person name="Sarovich D.S."/>
            <person name="Price E.P."/>
        </authorList>
    </citation>
    <scope>NUCLEOTIDE SEQUENCE</scope>
    <source>
        <strain evidence="3">SCHI0047.S.3</strain>
    </source>
</reference>
<sequence length="983" mass="110640">MRRFLLLFFSIIVWLPVFSQSREISGQLSDRDTKESMAQTTVQLLRARDSSFVSGTLSDNEGKFKLSAPADGRYLVRITSVGYKAVIKHANVENGKDVILGSIVMGADAVMLKGTTITGQATKVSLKEDTFVYNASAFRTPEGSTIEELVKRLPGAQVSSDGKITVNGKEVKKILVDGKEFMTGDTKTALKNIPSSVINKIKAYDQKSDMAKVTGIDDGEEQTVLDFGMKDGMNKGSFGNIDLAIGSQRRYAEKAMGGWFNGNHRLMMFANANNVNDMGFPGGGFRGFGAGPQGLNASKMLGLNYNYELKDRLQMDASVRWNHSDGDVNALGSMENFVSRIGAFSNNNSSTLSRSNSWDGQLRLEWTPDTMTNILFRPQFTYNRGDNLVHSLSATFSKDPYLYVANPLLADAITRLDAENLMVNTQENSGISDNSNKSLSGTLQYNRKFGTKGRNVTLRVGGNYGSSDGHELTLNNIHLYQVQNVLGQDSTYQTNRWKLVPTTNYGYKLKFAYSEPIARATFLQFSYEFQYKYSKSNRKTYDFSNLGETFFSGLPFDYGNWNSYLGRLANPLDDYYDQRLSRYSTYRNYIHEFQLMLRLIRKKYNLNVGVMLQPQKSKYLQNYQGIHVDTMRTVTNFSPTLDLRYRFNKVSNLRINYRGTTSQPSMSQLLSITDDSDPLNISKGNAGLKPSFTNNFRLFYNNYVEKRQRAIMTFVNYSNTRNSISNKVTYDERTGGRTIQPENINGNWNAMGAFMFNTAIDSAGFFNVNTFTNINYNHYVAYLALNSTSSSVKNITRSTSLGERLETSYRNSWLELAVDGSVNYMHSRNQLQRQSNLDTWQFSYGGSVNISLPWGTTLATDLHNNSRRGFNDASMNTNELIWNAQISQSMLKGRPLSISLQFYDILHKQSNFSRSVNALMRTDTEYNSIYSYAMLHVIYRFNLFGGKEARKDMPGPPMGGRERRGTPPPSSGGRGGFGGPPRF</sequence>
<comment type="caution">
    <text evidence="3">The sequence shown here is derived from an EMBL/GenBank/DDBJ whole genome shotgun (WGS) entry which is preliminary data.</text>
</comment>
<proteinExistence type="predicted"/>
<dbReference type="AlphaFoldDB" id="A0AAW4NHZ3"/>
<feature type="domain" description="Outer membrane protein beta-barrel" evidence="2">
    <location>
        <begin position="786"/>
        <end position="927"/>
    </location>
</feature>
<dbReference type="Proteomes" id="UP001196873">
    <property type="component" value="Unassembled WGS sequence"/>
</dbReference>
<evidence type="ECO:0000313" key="3">
    <source>
        <dbReference type="EMBL" id="MBW4864653.1"/>
    </source>
</evidence>
<accession>A0AAW4NHZ3</accession>
<feature type="region of interest" description="Disordered" evidence="1">
    <location>
        <begin position="950"/>
        <end position="983"/>
    </location>
</feature>
<gene>
    <name evidence="3" type="ORF">KZY68_01180</name>
</gene>
<evidence type="ECO:0000256" key="1">
    <source>
        <dbReference type="SAM" id="MobiDB-lite"/>
    </source>
</evidence>
<evidence type="ECO:0000313" key="4">
    <source>
        <dbReference type="Proteomes" id="UP001196873"/>
    </source>
</evidence>